<keyword evidence="4" id="KW-1185">Reference proteome</keyword>
<feature type="coiled-coil region" evidence="1">
    <location>
        <begin position="39"/>
        <end position="129"/>
    </location>
</feature>
<gene>
    <name evidence="3" type="ORF">HNR30_006907</name>
</gene>
<reference evidence="3 4" key="1">
    <citation type="submission" date="2020-07" db="EMBL/GenBank/DDBJ databases">
        <title>Genomic Encyclopedia of Type Strains, Phase IV (KMG-IV): sequencing the most valuable type-strain genomes for metagenomic binning, comparative biology and taxonomic classification.</title>
        <authorList>
            <person name="Goeker M."/>
        </authorList>
    </citation>
    <scope>NUCLEOTIDE SEQUENCE [LARGE SCALE GENOMIC DNA]</scope>
    <source>
        <strain evidence="3 4">DSM 45533</strain>
    </source>
</reference>
<evidence type="ECO:0000256" key="2">
    <source>
        <dbReference type="SAM" id="SignalP"/>
    </source>
</evidence>
<dbReference type="RefSeq" id="WP_181614258.1">
    <property type="nucleotide sequence ID" value="NZ_BAABAM010000009.1"/>
</dbReference>
<evidence type="ECO:0000313" key="4">
    <source>
        <dbReference type="Proteomes" id="UP000530928"/>
    </source>
</evidence>
<evidence type="ECO:0000256" key="1">
    <source>
        <dbReference type="SAM" id="Coils"/>
    </source>
</evidence>
<keyword evidence="2" id="KW-0732">Signal</keyword>
<accession>A0A7W0CQK0</accession>
<dbReference type="Proteomes" id="UP000530928">
    <property type="component" value="Unassembled WGS sequence"/>
</dbReference>
<name>A0A7W0CQK0_9ACTN</name>
<dbReference type="AlphaFoldDB" id="A0A7W0CQK0"/>
<sequence length="432" mass="45237">MRKRALASLLAATAATTGVVIPAAFAAPAGAVVQAAPTVDELRLALRAAIRAADKAEDAYRAAQELYVAADEKADAAKALAAQARDEANRLKGVYEDELTEKAAAHAAIPGLESAVTEAQAKLAAAEKALAEATPEQVEQATKDRDAAKAAFDAAVEALSAGKVRFEEAAERLPGKKAAFDEADAKATTLEGEAVPLWTAARDLEAEADRLKGLWAEAEKVVTEAQKALDAALFPVKISYIDVDDAAIRYPGKKTGVDITVYTKTDDSDADVTCGGYTFDLDETVSGVFEGGMWVMPGAPNKATCGVVVRNSHGVTASSSFTYDLQRHARIVSLNAGPEPVRKGKRITVTGVLQGTNTTGTAYGHLNGGWVSIQFRKKGSTTWSTLGGITTSGKGNFSRAFTAKADGTWRAVYGGGWAFTKATSGSDYVDVR</sequence>
<proteinExistence type="predicted"/>
<protein>
    <submittedName>
        <fullName evidence="3">Putative nucleic acid-binding Zn-ribbon protein</fullName>
    </submittedName>
</protein>
<comment type="caution">
    <text evidence="3">The sequence shown here is derived from an EMBL/GenBank/DDBJ whole genome shotgun (WGS) entry which is preliminary data.</text>
</comment>
<dbReference type="EMBL" id="JACDUR010000007">
    <property type="protein sequence ID" value="MBA2895521.1"/>
    <property type="molecule type" value="Genomic_DNA"/>
</dbReference>
<evidence type="ECO:0000313" key="3">
    <source>
        <dbReference type="EMBL" id="MBA2895521.1"/>
    </source>
</evidence>
<feature type="signal peptide" evidence="2">
    <location>
        <begin position="1"/>
        <end position="26"/>
    </location>
</feature>
<feature type="chain" id="PRO_5030573872" evidence="2">
    <location>
        <begin position="27"/>
        <end position="432"/>
    </location>
</feature>
<keyword evidence="1" id="KW-0175">Coiled coil</keyword>
<organism evidence="3 4">
    <name type="scientific">Nonomuraea soli</name>
    <dbReference type="NCBI Taxonomy" id="1032476"/>
    <lineage>
        <taxon>Bacteria</taxon>
        <taxon>Bacillati</taxon>
        <taxon>Actinomycetota</taxon>
        <taxon>Actinomycetes</taxon>
        <taxon>Streptosporangiales</taxon>
        <taxon>Streptosporangiaceae</taxon>
        <taxon>Nonomuraea</taxon>
    </lineage>
</organism>